<keyword evidence="1" id="KW-0802">TPR repeat</keyword>
<evidence type="ECO:0000313" key="3">
    <source>
        <dbReference type="Proteomes" id="UP000245629"/>
    </source>
</evidence>
<feature type="repeat" description="TPR" evidence="1">
    <location>
        <begin position="140"/>
        <end position="173"/>
    </location>
</feature>
<dbReference type="SUPFAM" id="SSF48452">
    <property type="entry name" value="TPR-like"/>
    <property type="match status" value="2"/>
</dbReference>
<feature type="repeat" description="TPR" evidence="1">
    <location>
        <begin position="72"/>
        <end position="105"/>
    </location>
</feature>
<dbReference type="InterPro" id="IPR019734">
    <property type="entry name" value="TPR_rpt"/>
</dbReference>
<dbReference type="Gene3D" id="1.25.40.10">
    <property type="entry name" value="Tetratricopeptide repeat domain"/>
    <property type="match status" value="3"/>
</dbReference>
<dbReference type="PROSITE" id="PS50005">
    <property type="entry name" value="TPR"/>
    <property type="match status" value="3"/>
</dbReference>
<reference evidence="3" key="1">
    <citation type="submission" date="2018-05" db="EMBL/GenBank/DDBJ databases">
        <title>Azospirillum thermophila sp. nov., a novel isolated from hot spring.</title>
        <authorList>
            <person name="Zhao Z."/>
        </authorList>
    </citation>
    <scope>NUCLEOTIDE SEQUENCE [LARGE SCALE GENOMIC DNA]</scope>
    <source>
        <strain evidence="3">CFH 70021</strain>
    </source>
</reference>
<dbReference type="SMART" id="SM00028">
    <property type="entry name" value="TPR"/>
    <property type="match status" value="7"/>
</dbReference>
<dbReference type="OrthoDB" id="7278101at2"/>
<gene>
    <name evidence="2" type="ORF">DEW08_04360</name>
</gene>
<dbReference type="RefSeq" id="WP_109324770.1">
    <property type="nucleotide sequence ID" value="NZ_CP029352.1"/>
</dbReference>
<dbReference type="Pfam" id="PF13432">
    <property type="entry name" value="TPR_16"/>
    <property type="match status" value="2"/>
</dbReference>
<dbReference type="Proteomes" id="UP000245629">
    <property type="component" value="Chromosome 1"/>
</dbReference>
<protein>
    <submittedName>
        <fullName evidence="2">Uncharacterized protein</fullName>
    </submittedName>
</protein>
<evidence type="ECO:0000256" key="1">
    <source>
        <dbReference type="PROSITE-ProRule" id="PRU00339"/>
    </source>
</evidence>
<sequence length="303" mass="32540">MATVQEALSLALDHHLGGRTVEAERIYAAILDAVPDHPDTLHLFGLLRAQTGRLDEAVALLDRAVAARPDHPESRVNLGKAHRAAGRPAEAAAAYREALRLCPDAPEVAFVLAGLERDLGRRSAAIAAFLHTALLQPDLAEAWLQAGALLRQTGRGEDAVRCLRHAVRLRPDHAPAWHQLGVALQRAGDEESIAVLRQAAALDPLDPQVRLNAARALCDGGRWAEAARQLAAALALDPAAVDVLELLGVVRWRQRGAADPLPCYRRALRLDPEHPNRWTALAIAAAERGQRAVAGLPSNGPCR</sequence>
<dbReference type="Pfam" id="PF13428">
    <property type="entry name" value="TPR_14"/>
    <property type="match status" value="1"/>
</dbReference>
<dbReference type="PANTHER" id="PTHR44809">
    <property type="match status" value="1"/>
</dbReference>
<dbReference type="PANTHER" id="PTHR44809:SF1">
    <property type="entry name" value="PROTEIN O-MANNOSYL-TRANSFERASE TMTC1"/>
    <property type="match status" value="1"/>
</dbReference>
<keyword evidence="3" id="KW-1185">Reference proteome</keyword>
<name>A0A2S2CM49_9PROT</name>
<proteinExistence type="predicted"/>
<dbReference type="InterPro" id="IPR011990">
    <property type="entry name" value="TPR-like_helical_dom_sf"/>
</dbReference>
<dbReference type="AlphaFoldDB" id="A0A2S2CM49"/>
<dbReference type="KEGG" id="azz:DEW08_04360"/>
<organism evidence="2 3">
    <name type="scientific">Azospirillum thermophilum</name>
    <dbReference type="NCBI Taxonomy" id="2202148"/>
    <lineage>
        <taxon>Bacteria</taxon>
        <taxon>Pseudomonadati</taxon>
        <taxon>Pseudomonadota</taxon>
        <taxon>Alphaproteobacteria</taxon>
        <taxon>Rhodospirillales</taxon>
        <taxon>Azospirillaceae</taxon>
        <taxon>Azospirillum</taxon>
    </lineage>
</organism>
<feature type="repeat" description="TPR" evidence="1">
    <location>
        <begin position="38"/>
        <end position="71"/>
    </location>
</feature>
<accession>A0A2S2CM49</accession>
<evidence type="ECO:0000313" key="2">
    <source>
        <dbReference type="EMBL" id="AWK85499.1"/>
    </source>
</evidence>
<dbReference type="EMBL" id="CP029352">
    <property type="protein sequence ID" value="AWK85499.1"/>
    <property type="molecule type" value="Genomic_DNA"/>
</dbReference>
<dbReference type="InterPro" id="IPR052943">
    <property type="entry name" value="TMTC_O-mannosyl-trnsfr"/>
</dbReference>